<sequence length="82" mass="9181">MPGENCSRRFCFFALAVVCFVVRVATVNAESTFPNQSSLASLVRSHETLVRRTCVNQCWRSETCGRACGDSKKQVGMERFGR</sequence>
<keyword evidence="3" id="KW-1185">Reference proteome</keyword>
<dbReference type="GeneID" id="87840549"/>
<protein>
    <recommendedName>
        <fullName evidence="4">Secreted protein</fullName>
    </recommendedName>
</protein>
<evidence type="ECO:0008006" key="4">
    <source>
        <dbReference type="Google" id="ProtNLM"/>
    </source>
</evidence>
<reference evidence="2" key="1">
    <citation type="journal article" date="2023" name="Mol. Phylogenet. Evol.">
        <title>Genome-scale phylogeny and comparative genomics of the fungal order Sordariales.</title>
        <authorList>
            <person name="Hensen N."/>
            <person name="Bonometti L."/>
            <person name="Westerberg I."/>
            <person name="Brannstrom I.O."/>
            <person name="Guillou S."/>
            <person name="Cros-Aarteil S."/>
            <person name="Calhoun S."/>
            <person name="Haridas S."/>
            <person name="Kuo A."/>
            <person name="Mondo S."/>
            <person name="Pangilinan J."/>
            <person name="Riley R."/>
            <person name="LaButti K."/>
            <person name="Andreopoulos B."/>
            <person name="Lipzen A."/>
            <person name="Chen C."/>
            <person name="Yan M."/>
            <person name="Daum C."/>
            <person name="Ng V."/>
            <person name="Clum A."/>
            <person name="Steindorff A."/>
            <person name="Ohm R.A."/>
            <person name="Martin F."/>
            <person name="Silar P."/>
            <person name="Natvig D.O."/>
            <person name="Lalanne C."/>
            <person name="Gautier V."/>
            <person name="Ament-Velasquez S.L."/>
            <person name="Kruys A."/>
            <person name="Hutchinson M.I."/>
            <person name="Powell A.J."/>
            <person name="Barry K."/>
            <person name="Miller A.N."/>
            <person name="Grigoriev I.V."/>
            <person name="Debuchy R."/>
            <person name="Gladieux P."/>
            <person name="Hiltunen Thoren M."/>
            <person name="Johannesson H."/>
        </authorList>
    </citation>
    <scope>NUCLEOTIDE SEQUENCE</scope>
    <source>
        <strain evidence="2">CBS 168.71</strain>
    </source>
</reference>
<keyword evidence="1" id="KW-0732">Signal</keyword>
<gene>
    <name evidence="2" type="ORF">B0H64DRAFT_392965</name>
</gene>
<organism evidence="2 3">
    <name type="scientific">Chaetomium fimeti</name>
    <dbReference type="NCBI Taxonomy" id="1854472"/>
    <lineage>
        <taxon>Eukaryota</taxon>
        <taxon>Fungi</taxon>
        <taxon>Dikarya</taxon>
        <taxon>Ascomycota</taxon>
        <taxon>Pezizomycotina</taxon>
        <taxon>Sordariomycetes</taxon>
        <taxon>Sordariomycetidae</taxon>
        <taxon>Sordariales</taxon>
        <taxon>Chaetomiaceae</taxon>
        <taxon>Chaetomium</taxon>
    </lineage>
</organism>
<dbReference type="AlphaFoldDB" id="A0AAE0LUW4"/>
<evidence type="ECO:0000313" key="3">
    <source>
        <dbReference type="Proteomes" id="UP001278766"/>
    </source>
</evidence>
<accession>A0AAE0LUW4</accession>
<dbReference type="Proteomes" id="UP001278766">
    <property type="component" value="Unassembled WGS sequence"/>
</dbReference>
<evidence type="ECO:0000313" key="2">
    <source>
        <dbReference type="EMBL" id="KAK3297754.1"/>
    </source>
</evidence>
<proteinExistence type="predicted"/>
<reference evidence="2" key="2">
    <citation type="submission" date="2023-06" db="EMBL/GenBank/DDBJ databases">
        <authorList>
            <consortium name="Lawrence Berkeley National Laboratory"/>
            <person name="Haridas S."/>
            <person name="Hensen N."/>
            <person name="Bonometti L."/>
            <person name="Westerberg I."/>
            <person name="Brannstrom I.O."/>
            <person name="Guillou S."/>
            <person name="Cros-Aarteil S."/>
            <person name="Calhoun S."/>
            <person name="Kuo A."/>
            <person name="Mondo S."/>
            <person name="Pangilinan J."/>
            <person name="Riley R."/>
            <person name="Labutti K."/>
            <person name="Andreopoulos B."/>
            <person name="Lipzen A."/>
            <person name="Chen C."/>
            <person name="Yanf M."/>
            <person name="Daum C."/>
            <person name="Ng V."/>
            <person name="Clum A."/>
            <person name="Steindorff A."/>
            <person name="Ohm R."/>
            <person name="Martin F."/>
            <person name="Silar P."/>
            <person name="Natvig D."/>
            <person name="Lalanne C."/>
            <person name="Gautier V."/>
            <person name="Ament-Velasquez S.L."/>
            <person name="Kruys A."/>
            <person name="Hutchinson M.I."/>
            <person name="Powell A.J."/>
            <person name="Barry K."/>
            <person name="Miller A.N."/>
            <person name="Grigoriev I.V."/>
            <person name="Debuchy R."/>
            <person name="Gladieux P."/>
            <person name="Thoren M.H."/>
            <person name="Johannesson H."/>
        </authorList>
    </citation>
    <scope>NUCLEOTIDE SEQUENCE</scope>
    <source>
        <strain evidence="2">CBS 168.71</strain>
    </source>
</reference>
<feature type="signal peptide" evidence="1">
    <location>
        <begin position="1"/>
        <end position="29"/>
    </location>
</feature>
<dbReference type="EMBL" id="JAUEPN010000003">
    <property type="protein sequence ID" value="KAK3297754.1"/>
    <property type="molecule type" value="Genomic_DNA"/>
</dbReference>
<feature type="chain" id="PRO_5042259952" description="Secreted protein" evidence="1">
    <location>
        <begin position="30"/>
        <end position="82"/>
    </location>
</feature>
<comment type="caution">
    <text evidence="2">The sequence shown here is derived from an EMBL/GenBank/DDBJ whole genome shotgun (WGS) entry which is preliminary data.</text>
</comment>
<dbReference type="RefSeq" id="XP_062661268.1">
    <property type="nucleotide sequence ID" value="XM_062803601.1"/>
</dbReference>
<evidence type="ECO:0000256" key="1">
    <source>
        <dbReference type="SAM" id="SignalP"/>
    </source>
</evidence>
<name>A0AAE0LUW4_9PEZI</name>